<comment type="caution">
    <text evidence="2">The sequence shown here is derived from an EMBL/GenBank/DDBJ whole genome shotgun (WGS) entry which is preliminary data.</text>
</comment>
<dbReference type="PANTHER" id="PTHR36759:SF1">
    <property type="entry name" value="DYNEIN BETA CHAIN, CILIARY PROTEIN"/>
    <property type="match status" value="1"/>
</dbReference>
<gene>
    <name evidence="2" type="ORF">MKW94_023910</name>
</gene>
<proteinExistence type="predicted"/>
<reference evidence="2" key="1">
    <citation type="submission" date="2022-03" db="EMBL/GenBank/DDBJ databases">
        <title>A functionally conserved STORR gene fusion in Papaver species that diverged 16.8 million years ago.</title>
        <authorList>
            <person name="Catania T."/>
        </authorList>
    </citation>
    <scope>NUCLEOTIDE SEQUENCE</scope>
    <source>
        <strain evidence="2">S-191538</strain>
    </source>
</reference>
<keyword evidence="3" id="KW-1185">Reference proteome</keyword>
<sequence length="199" mass="22199">MGQALRRSAGKIRSSSLEPSAPSVTSQIKNVEKPPISIPIEEKVISNKGEEGGIVDHDSVAESSMKTENVFEEEEKDSGYDAMLSQMVGRIKTKPGGKLEMGEAFVVEKYNRPMPKLRNTTIESGRFEEKVVPPGTLNVTQIRHILQLRQGKAEDYNGHMDINQIAENFRVDTAQLLKIFQFVSLPPEDINKDNMQEAD</sequence>
<name>A0AA42AYW3_PAPNU</name>
<organism evidence="2 3">
    <name type="scientific">Papaver nudicaule</name>
    <name type="common">Iceland poppy</name>
    <dbReference type="NCBI Taxonomy" id="74823"/>
    <lineage>
        <taxon>Eukaryota</taxon>
        <taxon>Viridiplantae</taxon>
        <taxon>Streptophyta</taxon>
        <taxon>Embryophyta</taxon>
        <taxon>Tracheophyta</taxon>
        <taxon>Spermatophyta</taxon>
        <taxon>Magnoliopsida</taxon>
        <taxon>Ranunculales</taxon>
        <taxon>Papaveraceae</taxon>
        <taxon>Papaveroideae</taxon>
        <taxon>Papaver</taxon>
    </lineage>
</organism>
<dbReference type="EMBL" id="JAJJMA010255625">
    <property type="protein sequence ID" value="MCL7044206.1"/>
    <property type="molecule type" value="Genomic_DNA"/>
</dbReference>
<feature type="region of interest" description="Disordered" evidence="1">
    <location>
        <begin position="1"/>
        <end position="36"/>
    </location>
</feature>
<evidence type="ECO:0000313" key="2">
    <source>
        <dbReference type="EMBL" id="MCL7044206.1"/>
    </source>
</evidence>
<evidence type="ECO:0000313" key="3">
    <source>
        <dbReference type="Proteomes" id="UP001177140"/>
    </source>
</evidence>
<feature type="compositionally biased region" description="Polar residues" evidence="1">
    <location>
        <begin position="13"/>
        <end position="29"/>
    </location>
</feature>
<evidence type="ECO:0008006" key="4">
    <source>
        <dbReference type="Google" id="ProtNLM"/>
    </source>
</evidence>
<dbReference type="Proteomes" id="UP001177140">
    <property type="component" value="Unassembled WGS sequence"/>
</dbReference>
<accession>A0AA42AYW3</accession>
<evidence type="ECO:0000256" key="1">
    <source>
        <dbReference type="SAM" id="MobiDB-lite"/>
    </source>
</evidence>
<dbReference type="AlphaFoldDB" id="A0AA42AYW3"/>
<protein>
    <recommendedName>
        <fullName evidence="4">NADH dehydrogenase [ubiquinone] 1 alpha subcomplex assembly factor 4</fullName>
    </recommendedName>
</protein>
<dbReference type="PANTHER" id="PTHR36759">
    <property type="entry name" value="DYNEIN BETA CHAIN, CILIARY PROTEIN"/>
    <property type="match status" value="1"/>
</dbReference>